<proteinExistence type="predicted"/>
<accession>A0A8X7SJB4</accession>
<keyword evidence="3" id="KW-1185">Reference proteome</keyword>
<sequence>MRGEVMVTVGVVKVNGVVFRLVVERRKNMVSDHMVRSFVDSRLVVVWSGLSVMIRVVVEIIKVRVSDHMVRGFMDSRLMGGAVRILVVRNEARSGQSMMSDQICGLLHILRRGQIRCDGFDEDRIRSAFLLPRGEGIAPGIKEAALQVGRIEAAPLEPPSGRARSSRHPSGRSSFRASGSTPRVGVDIEDPQRSPISLSSNSQGDSASSSHKHPRSSGDILPESSHRSSSRDMSKKQKLVGDGSARAIGVDLVGHVVLVSLVLVQQ</sequence>
<feature type="compositionally biased region" description="Basic and acidic residues" evidence="1">
    <location>
        <begin position="224"/>
        <end position="235"/>
    </location>
</feature>
<organism evidence="2 3">
    <name type="scientific">Brassica carinata</name>
    <name type="common">Ethiopian mustard</name>
    <name type="synonym">Abyssinian cabbage</name>
    <dbReference type="NCBI Taxonomy" id="52824"/>
    <lineage>
        <taxon>Eukaryota</taxon>
        <taxon>Viridiplantae</taxon>
        <taxon>Streptophyta</taxon>
        <taxon>Embryophyta</taxon>
        <taxon>Tracheophyta</taxon>
        <taxon>Spermatophyta</taxon>
        <taxon>Magnoliopsida</taxon>
        <taxon>eudicotyledons</taxon>
        <taxon>Gunneridae</taxon>
        <taxon>Pentapetalae</taxon>
        <taxon>rosids</taxon>
        <taxon>malvids</taxon>
        <taxon>Brassicales</taxon>
        <taxon>Brassicaceae</taxon>
        <taxon>Brassiceae</taxon>
        <taxon>Brassica</taxon>
    </lineage>
</organism>
<gene>
    <name evidence="2" type="ORF">Bca52824_027141</name>
</gene>
<comment type="caution">
    <text evidence="2">The sequence shown here is derived from an EMBL/GenBank/DDBJ whole genome shotgun (WGS) entry which is preliminary data.</text>
</comment>
<feature type="compositionally biased region" description="Polar residues" evidence="1">
    <location>
        <begin position="171"/>
        <end position="181"/>
    </location>
</feature>
<evidence type="ECO:0000256" key="1">
    <source>
        <dbReference type="SAM" id="MobiDB-lite"/>
    </source>
</evidence>
<name>A0A8X7SJB4_BRACI</name>
<protein>
    <submittedName>
        <fullName evidence="2">Uncharacterized protein</fullName>
    </submittedName>
</protein>
<feature type="compositionally biased region" description="Low complexity" evidence="1">
    <location>
        <begin position="197"/>
        <end position="209"/>
    </location>
</feature>
<dbReference type="EMBL" id="JAAMPC010000006">
    <property type="protein sequence ID" value="KAG2307393.1"/>
    <property type="molecule type" value="Genomic_DNA"/>
</dbReference>
<dbReference type="Proteomes" id="UP000886595">
    <property type="component" value="Unassembled WGS sequence"/>
</dbReference>
<dbReference type="AlphaFoldDB" id="A0A8X7SJB4"/>
<evidence type="ECO:0000313" key="3">
    <source>
        <dbReference type="Proteomes" id="UP000886595"/>
    </source>
</evidence>
<reference evidence="2 3" key="1">
    <citation type="submission" date="2020-02" db="EMBL/GenBank/DDBJ databases">
        <authorList>
            <person name="Ma Q."/>
            <person name="Huang Y."/>
            <person name="Song X."/>
            <person name="Pei D."/>
        </authorList>
    </citation>
    <scope>NUCLEOTIDE SEQUENCE [LARGE SCALE GENOMIC DNA]</scope>
    <source>
        <strain evidence="2">Sxm20200214</strain>
        <tissue evidence="2">Leaf</tissue>
    </source>
</reference>
<feature type="region of interest" description="Disordered" evidence="1">
    <location>
        <begin position="153"/>
        <end position="238"/>
    </location>
</feature>
<evidence type="ECO:0000313" key="2">
    <source>
        <dbReference type="EMBL" id="KAG2307393.1"/>
    </source>
</evidence>